<protein>
    <submittedName>
        <fullName evidence="2">Flavodoxin reductase</fullName>
    </submittedName>
</protein>
<dbReference type="AlphaFoldDB" id="A0A3B7MTT0"/>
<dbReference type="Pfam" id="PF00175">
    <property type="entry name" value="NAD_binding_1"/>
    <property type="match status" value="1"/>
</dbReference>
<dbReference type="InterPro" id="IPR050415">
    <property type="entry name" value="MRET"/>
</dbReference>
<dbReference type="EMBL" id="CP032157">
    <property type="protein sequence ID" value="AXY77954.1"/>
    <property type="molecule type" value="Genomic_DNA"/>
</dbReference>
<dbReference type="OrthoDB" id="9789468at2"/>
<proteinExistence type="predicted"/>
<dbReference type="GO" id="GO:0016491">
    <property type="term" value="F:oxidoreductase activity"/>
    <property type="evidence" value="ECO:0007669"/>
    <property type="project" value="InterPro"/>
</dbReference>
<dbReference type="PANTHER" id="PTHR47354">
    <property type="entry name" value="NADH OXIDOREDUCTASE HCR"/>
    <property type="match status" value="1"/>
</dbReference>
<dbReference type="InterPro" id="IPR017938">
    <property type="entry name" value="Riboflavin_synthase-like_b-brl"/>
</dbReference>
<organism evidence="2 3">
    <name type="scientific">Paraflavitalea soli</name>
    <dbReference type="NCBI Taxonomy" id="2315862"/>
    <lineage>
        <taxon>Bacteria</taxon>
        <taxon>Pseudomonadati</taxon>
        <taxon>Bacteroidota</taxon>
        <taxon>Chitinophagia</taxon>
        <taxon>Chitinophagales</taxon>
        <taxon>Chitinophagaceae</taxon>
        <taxon>Paraflavitalea</taxon>
    </lineage>
</organism>
<dbReference type="InterPro" id="IPR001433">
    <property type="entry name" value="OxRdtase_FAD/NAD-bd"/>
</dbReference>
<dbReference type="SUPFAM" id="SSF52343">
    <property type="entry name" value="Ferredoxin reductase-like, C-terminal NADP-linked domain"/>
    <property type="match status" value="1"/>
</dbReference>
<name>A0A3B7MTT0_9BACT</name>
<gene>
    <name evidence="2" type="ORF">D3H65_29920</name>
</gene>
<dbReference type="RefSeq" id="WP_119053827.1">
    <property type="nucleotide sequence ID" value="NZ_CP032157.1"/>
</dbReference>
<reference evidence="2 3" key="1">
    <citation type="submission" date="2018-09" db="EMBL/GenBank/DDBJ databases">
        <title>Genome sequencing of strain 6GH32-13.</title>
        <authorList>
            <person name="Weon H.-Y."/>
            <person name="Heo J."/>
            <person name="Kwon S.-W."/>
        </authorList>
    </citation>
    <scope>NUCLEOTIDE SEQUENCE [LARGE SCALE GENOMIC DNA]</scope>
    <source>
        <strain evidence="2 3">5GH32-13</strain>
    </source>
</reference>
<dbReference type="InterPro" id="IPR039261">
    <property type="entry name" value="FNR_nucleotide-bd"/>
</dbReference>
<dbReference type="PROSITE" id="PS51384">
    <property type="entry name" value="FAD_FR"/>
    <property type="match status" value="1"/>
</dbReference>
<dbReference type="Proteomes" id="UP000263900">
    <property type="component" value="Chromosome"/>
</dbReference>
<dbReference type="KEGG" id="pseg:D3H65_29920"/>
<evidence type="ECO:0000259" key="1">
    <source>
        <dbReference type="PROSITE" id="PS51384"/>
    </source>
</evidence>
<dbReference type="CDD" id="cd06196">
    <property type="entry name" value="FNR_like_1"/>
    <property type="match status" value="1"/>
</dbReference>
<dbReference type="InterPro" id="IPR017927">
    <property type="entry name" value="FAD-bd_FR_type"/>
</dbReference>
<dbReference type="PRINTS" id="PR00371">
    <property type="entry name" value="FPNCR"/>
</dbReference>
<accession>A0A3B7MTT0</accession>
<dbReference type="PANTHER" id="PTHR47354:SF5">
    <property type="entry name" value="PROTEIN RFBI"/>
    <property type="match status" value="1"/>
</dbReference>
<keyword evidence="3" id="KW-1185">Reference proteome</keyword>
<dbReference type="Gene3D" id="3.40.50.80">
    <property type="entry name" value="Nucleotide-binding domain of ferredoxin-NADP reductase (FNR) module"/>
    <property type="match status" value="1"/>
</dbReference>
<dbReference type="InterPro" id="IPR001709">
    <property type="entry name" value="Flavoprot_Pyr_Nucl_cyt_Rdtase"/>
</dbReference>
<dbReference type="PRINTS" id="PR00410">
    <property type="entry name" value="PHEHYDRXLASE"/>
</dbReference>
<feature type="domain" description="FAD-binding FR-type" evidence="1">
    <location>
        <begin position="3"/>
        <end position="104"/>
    </location>
</feature>
<dbReference type="InterPro" id="IPR008333">
    <property type="entry name" value="Cbr1-like_FAD-bd_dom"/>
</dbReference>
<sequence>MAAEEHIVKILAAEFVTHNVRRFTLEKPEGYKFEPGQATEISINKPDWKNERRPFTFTCLNEWPHLEFTIKIYTDHSGVTNELGKLQPGDELLLHDVWGTIHYKGPGTFIAGGAGITPFIAILRHLHKTNQLANSQLIFSNRTEKDIILRDEFTAMLGSRFINTLTQEKTTQFDNRKIDAAYLKEKVQDFNQYFYICGPDAMVDELETTLLALGVPKDKVVREQF</sequence>
<dbReference type="Pfam" id="PF00970">
    <property type="entry name" value="FAD_binding_6"/>
    <property type="match status" value="1"/>
</dbReference>
<dbReference type="SUPFAM" id="SSF63380">
    <property type="entry name" value="Riboflavin synthase domain-like"/>
    <property type="match status" value="1"/>
</dbReference>
<evidence type="ECO:0000313" key="3">
    <source>
        <dbReference type="Proteomes" id="UP000263900"/>
    </source>
</evidence>
<dbReference type="Gene3D" id="2.40.30.10">
    <property type="entry name" value="Translation factors"/>
    <property type="match status" value="1"/>
</dbReference>
<evidence type="ECO:0000313" key="2">
    <source>
        <dbReference type="EMBL" id="AXY77954.1"/>
    </source>
</evidence>